<dbReference type="InterPro" id="IPR005119">
    <property type="entry name" value="LysR_subst-bd"/>
</dbReference>
<gene>
    <name evidence="6" type="ORF">CHH28_00800</name>
</gene>
<dbReference type="AlphaFoldDB" id="A0A222FDY9"/>
<dbReference type="InterPro" id="IPR000847">
    <property type="entry name" value="LysR_HTH_N"/>
</dbReference>
<dbReference type="InterPro" id="IPR036390">
    <property type="entry name" value="WH_DNA-bd_sf"/>
</dbReference>
<dbReference type="RefSeq" id="WP_094058525.1">
    <property type="nucleotide sequence ID" value="NZ_CP022530.1"/>
</dbReference>
<accession>A0A222FDY9</accession>
<dbReference type="FunFam" id="1.10.10.10:FF:000038">
    <property type="entry name" value="Glycine cleavage system transcriptional activator"/>
    <property type="match status" value="1"/>
</dbReference>
<proteinExistence type="inferred from homology"/>
<keyword evidence="2" id="KW-0805">Transcription regulation</keyword>
<dbReference type="Pfam" id="PF00126">
    <property type="entry name" value="HTH_1"/>
    <property type="match status" value="1"/>
</dbReference>
<evidence type="ECO:0000256" key="2">
    <source>
        <dbReference type="ARBA" id="ARBA00023015"/>
    </source>
</evidence>
<dbReference type="SUPFAM" id="SSF46785">
    <property type="entry name" value="Winged helix' DNA-binding domain"/>
    <property type="match status" value="1"/>
</dbReference>
<dbReference type="PROSITE" id="PS50931">
    <property type="entry name" value="HTH_LYSR"/>
    <property type="match status" value="1"/>
</dbReference>
<dbReference type="EMBL" id="CP022530">
    <property type="protein sequence ID" value="ASP37307.1"/>
    <property type="molecule type" value="Genomic_DNA"/>
</dbReference>
<dbReference type="InterPro" id="IPR058163">
    <property type="entry name" value="LysR-type_TF_proteobact-type"/>
</dbReference>
<comment type="similarity">
    <text evidence="1">Belongs to the LysR transcriptional regulatory family.</text>
</comment>
<keyword evidence="7" id="KW-1185">Reference proteome</keyword>
<evidence type="ECO:0000256" key="1">
    <source>
        <dbReference type="ARBA" id="ARBA00009437"/>
    </source>
</evidence>
<dbReference type="GO" id="GO:0006351">
    <property type="term" value="P:DNA-templated transcription"/>
    <property type="evidence" value="ECO:0007669"/>
    <property type="project" value="TreeGrafter"/>
</dbReference>
<dbReference type="GO" id="GO:0003700">
    <property type="term" value="F:DNA-binding transcription factor activity"/>
    <property type="evidence" value="ECO:0007669"/>
    <property type="project" value="InterPro"/>
</dbReference>
<dbReference type="Pfam" id="PF03466">
    <property type="entry name" value="LysR_substrate"/>
    <property type="match status" value="1"/>
</dbReference>
<dbReference type="OrthoDB" id="6787458at2"/>
<evidence type="ECO:0000313" key="7">
    <source>
        <dbReference type="Proteomes" id="UP000202440"/>
    </source>
</evidence>
<dbReference type="InterPro" id="IPR036388">
    <property type="entry name" value="WH-like_DNA-bd_sf"/>
</dbReference>
<dbReference type="KEGG" id="bsan:CHH28_00800"/>
<dbReference type="PRINTS" id="PR00039">
    <property type="entry name" value="HTHLYSR"/>
</dbReference>
<protein>
    <submittedName>
        <fullName evidence="6">LysR family transcriptional regulator</fullName>
    </submittedName>
</protein>
<dbReference type="PANTHER" id="PTHR30537">
    <property type="entry name" value="HTH-TYPE TRANSCRIPTIONAL REGULATOR"/>
    <property type="match status" value="1"/>
</dbReference>
<evidence type="ECO:0000256" key="3">
    <source>
        <dbReference type="ARBA" id="ARBA00023125"/>
    </source>
</evidence>
<sequence>MAQKVPPLQWLRAFEAAARYESFAAAAKEIHLTSAAVSHQVRSLEEYLGFKMFERLPRGLRLTDMGRAYLPSVRKAFDDLTVSTLGLFGADEQKVLTVRVSTSFASLCLAPVLGEFRRQYPHIDVRLYTAVWADRPEHDDADLEIRFGDGLWQGWNVQRLTHETSILVSAQPMQQPMTVQDYLRQQAQSGIIQIMGCEGLWMRLLRRYGIEQDNEVTGLITDNSLTALELARNGLGATLVSQRFALPYLESGQLCRPVEAYVPVEQGHYILLPEGQRVAKPEALLFKNWLCQRLAQPAPAV</sequence>
<organism evidence="6 7">
    <name type="scientific">Bacterioplanes sanyensis</name>
    <dbReference type="NCBI Taxonomy" id="1249553"/>
    <lineage>
        <taxon>Bacteria</taxon>
        <taxon>Pseudomonadati</taxon>
        <taxon>Pseudomonadota</taxon>
        <taxon>Gammaproteobacteria</taxon>
        <taxon>Oceanospirillales</taxon>
        <taxon>Oceanospirillaceae</taxon>
        <taxon>Bacterioplanes</taxon>
    </lineage>
</organism>
<evidence type="ECO:0000259" key="5">
    <source>
        <dbReference type="PROSITE" id="PS50931"/>
    </source>
</evidence>
<dbReference type="SUPFAM" id="SSF53850">
    <property type="entry name" value="Periplasmic binding protein-like II"/>
    <property type="match status" value="1"/>
</dbReference>
<feature type="domain" description="HTH lysR-type" evidence="5">
    <location>
        <begin position="6"/>
        <end position="63"/>
    </location>
</feature>
<dbReference type="GO" id="GO:0043565">
    <property type="term" value="F:sequence-specific DNA binding"/>
    <property type="evidence" value="ECO:0007669"/>
    <property type="project" value="TreeGrafter"/>
</dbReference>
<keyword evidence="4" id="KW-0804">Transcription</keyword>
<keyword evidence="3" id="KW-0238">DNA-binding</keyword>
<evidence type="ECO:0000256" key="4">
    <source>
        <dbReference type="ARBA" id="ARBA00023163"/>
    </source>
</evidence>
<name>A0A222FDY9_9GAMM</name>
<dbReference type="Gene3D" id="1.10.10.10">
    <property type="entry name" value="Winged helix-like DNA-binding domain superfamily/Winged helix DNA-binding domain"/>
    <property type="match status" value="1"/>
</dbReference>
<reference evidence="6 7" key="1">
    <citation type="submission" date="2017-07" db="EMBL/GenBank/DDBJ databases">
        <title>Annotated genome sequence of Bacterioplanes sanyensis isolated from Red Sea.</title>
        <authorList>
            <person name="Rehman Z.U."/>
        </authorList>
    </citation>
    <scope>NUCLEOTIDE SEQUENCE [LARGE SCALE GENOMIC DNA]</scope>
    <source>
        <strain evidence="6 7">NV9</strain>
    </source>
</reference>
<evidence type="ECO:0000313" key="6">
    <source>
        <dbReference type="EMBL" id="ASP37307.1"/>
    </source>
</evidence>
<dbReference type="PANTHER" id="PTHR30537:SF74">
    <property type="entry name" value="HTH-TYPE TRANSCRIPTIONAL REGULATOR TRPI"/>
    <property type="match status" value="1"/>
</dbReference>
<dbReference type="Gene3D" id="3.40.190.10">
    <property type="entry name" value="Periplasmic binding protein-like II"/>
    <property type="match status" value="2"/>
</dbReference>
<dbReference type="Proteomes" id="UP000202440">
    <property type="component" value="Chromosome"/>
</dbReference>